<feature type="domain" description="Transferrin-like" evidence="24">
    <location>
        <begin position="25"/>
        <end position="333"/>
    </location>
</feature>
<keyword evidence="8" id="KW-0597">Phosphoprotein</keyword>
<evidence type="ECO:0000256" key="8">
    <source>
        <dbReference type="ARBA" id="ARBA00022553"/>
    </source>
</evidence>
<evidence type="ECO:0000256" key="1">
    <source>
        <dbReference type="ARBA" id="ARBA00004389"/>
    </source>
</evidence>
<evidence type="ECO:0000259" key="24">
    <source>
        <dbReference type="PROSITE" id="PS51408"/>
    </source>
</evidence>
<keyword evidence="10" id="KW-0479">Metal-binding</keyword>
<dbReference type="GO" id="GO:0019731">
    <property type="term" value="P:antibacterial humoral response"/>
    <property type="evidence" value="ECO:0007669"/>
    <property type="project" value="TreeGrafter"/>
</dbReference>
<accession>A0A8C5KWG5</accession>
<keyword evidence="19" id="KW-0675">Receptor</keyword>
<keyword evidence="9 22" id="KW-0812">Transmembrane</keyword>
<keyword evidence="12" id="KW-0547">Nucleotide-binding</keyword>
<dbReference type="GeneTree" id="ENSGT00940000154388"/>
<keyword evidence="17" id="KW-0342">GTP-binding</keyword>
<keyword evidence="15" id="KW-0408">Iron</keyword>
<evidence type="ECO:0000256" key="23">
    <source>
        <dbReference type="SAM" id="SignalP"/>
    </source>
</evidence>
<keyword evidence="23" id="KW-0732">Signal</keyword>
<keyword evidence="11" id="KW-0677">Repeat</keyword>
<evidence type="ECO:0000256" key="14">
    <source>
        <dbReference type="ARBA" id="ARBA00022989"/>
    </source>
</evidence>
<evidence type="ECO:0000256" key="5">
    <source>
        <dbReference type="ARBA" id="ARBA00022448"/>
    </source>
</evidence>
<dbReference type="GO" id="GO:0006826">
    <property type="term" value="P:iron ion transport"/>
    <property type="evidence" value="ECO:0007669"/>
    <property type="project" value="UniProtKB-KW"/>
</dbReference>
<dbReference type="PANTHER" id="PTHR11485">
    <property type="entry name" value="TRANSFERRIN"/>
    <property type="match status" value="1"/>
</dbReference>
<keyword evidence="7" id="KW-0964">Secreted</keyword>
<dbReference type="PROSITE" id="PS00205">
    <property type="entry name" value="TRANSFERRIN_LIKE_1"/>
    <property type="match status" value="2"/>
</dbReference>
<dbReference type="InterPro" id="IPR001156">
    <property type="entry name" value="Transferrin-like_dom"/>
</dbReference>
<dbReference type="PROSITE" id="PS51417">
    <property type="entry name" value="ARF"/>
    <property type="match status" value="1"/>
</dbReference>
<keyword evidence="16" id="KW-0406">Ion transport</keyword>
<dbReference type="InterPro" id="IPR018195">
    <property type="entry name" value="Transferrin_Fe_BS"/>
</dbReference>
<evidence type="ECO:0000256" key="16">
    <source>
        <dbReference type="ARBA" id="ARBA00023065"/>
    </source>
</evidence>
<evidence type="ECO:0000256" key="19">
    <source>
        <dbReference type="ARBA" id="ARBA00023170"/>
    </source>
</evidence>
<dbReference type="PANTHER" id="PTHR11485:SF31">
    <property type="entry name" value="SEROTRANSFERRIN"/>
    <property type="match status" value="1"/>
</dbReference>
<keyword evidence="6" id="KW-0410">Iron transport</keyword>
<dbReference type="FunFam" id="3.40.50.300:FF:001173">
    <property type="entry name" value="signal recognition particle receptor subunit beta"/>
    <property type="match status" value="1"/>
</dbReference>
<evidence type="ECO:0000256" key="4">
    <source>
        <dbReference type="ARBA" id="ARBA00020256"/>
    </source>
</evidence>
<organism evidence="25 26">
    <name type="scientific">Jaculus jaculus</name>
    <name type="common">Lesser Egyptian jerboa</name>
    <dbReference type="NCBI Taxonomy" id="51337"/>
    <lineage>
        <taxon>Eukaryota</taxon>
        <taxon>Metazoa</taxon>
        <taxon>Chordata</taxon>
        <taxon>Craniata</taxon>
        <taxon>Vertebrata</taxon>
        <taxon>Euteleostomi</taxon>
        <taxon>Mammalia</taxon>
        <taxon>Eutheria</taxon>
        <taxon>Euarchontoglires</taxon>
        <taxon>Glires</taxon>
        <taxon>Rodentia</taxon>
        <taxon>Myomorpha</taxon>
        <taxon>Dipodoidea</taxon>
        <taxon>Dipodidae</taxon>
        <taxon>Dipodinae</taxon>
        <taxon>Jaculus</taxon>
    </lineage>
</organism>
<dbReference type="OMA" id="EAQPRTH"/>
<dbReference type="AlphaFoldDB" id="A0A8C5KWG5"/>
<proteinExistence type="inferred from homology"/>
<evidence type="ECO:0000256" key="2">
    <source>
        <dbReference type="ARBA" id="ARBA00004613"/>
    </source>
</evidence>
<dbReference type="FunFam" id="3.40.190.10:FF:000095">
    <property type="entry name" value="Lactotransferrin"/>
    <property type="match status" value="2"/>
</dbReference>
<dbReference type="SUPFAM" id="SSF52540">
    <property type="entry name" value="P-loop containing nucleoside triphosphate hydrolases"/>
    <property type="match status" value="1"/>
</dbReference>
<dbReference type="CDD" id="cd13618">
    <property type="entry name" value="PBP2_transferrin_N"/>
    <property type="match status" value="1"/>
</dbReference>
<comment type="similarity">
    <text evidence="3">Belongs to the SRP receptor beta subunit family.</text>
</comment>
<evidence type="ECO:0000313" key="25">
    <source>
        <dbReference type="Ensembl" id="ENSJJAP00000016903.1"/>
    </source>
</evidence>
<evidence type="ECO:0000256" key="17">
    <source>
        <dbReference type="ARBA" id="ARBA00023134"/>
    </source>
</evidence>
<keyword evidence="13" id="KW-0256">Endoplasmic reticulum</keyword>
<comment type="subunit">
    <text evidence="20">Heterodimer with SRPRA.</text>
</comment>
<protein>
    <recommendedName>
        <fullName evidence="4">Signal recognition particle receptor subunit beta</fullName>
    </recommendedName>
</protein>
<dbReference type="PRINTS" id="PR00422">
    <property type="entry name" value="TRANSFERRIN"/>
</dbReference>
<keyword evidence="14 22" id="KW-1133">Transmembrane helix</keyword>
<evidence type="ECO:0000256" key="20">
    <source>
        <dbReference type="ARBA" id="ARBA00063828"/>
    </source>
</evidence>
<dbReference type="GO" id="GO:0005615">
    <property type="term" value="C:extracellular space"/>
    <property type="evidence" value="ECO:0007669"/>
    <property type="project" value="TreeGrafter"/>
</dbReference>
<dbReference type="SUPFAM" id="SSF53850">
    <property type="entry name" value="Periplasmic binding protein-like II"/>
    <property type="match status" value="2"/>
</dbReference>
<dbReference type="Gene3D" id="3.40.50.300">
    <property type="entry name" value="P-loop containing nucleotide triphosphate hydrolases"/>
    <property type="match status" value="1"/>
</dbReference>
<keyword evidence="18 22" id="KW-0472">Membrane</keyword>
<evidence type="ECO:0000256" key="7">
    <source>
        <dbReference type="ARBA" id="ARBA00022525"/>
    </source>
</evidence>
<evidence type="ECO:0000256" key="12">
    <source>
        <dbReference type="ARBA" id="ARBA00022741"/>
    </source>
</evidence>
<keyword evidence="5" id="KW-0813">Transport</keyword>
<dbReference type="CDD" id="cd13617">
    <property type="entry name" value="PBP2_transferrin_C"/>
    <property type="match status" value="1"/>
</dbReference>
<evidence type="ECO:0000256" key="6">
    <source>
        <dbReference type="ARBA" id="ARBA00022496"/>
    </source>
</evidence>
<feature type="chain" id="PRO_5034973899" description="Signal recognition particle receptor subunit beta" evidence="23">
    <location>
        <begin position="20"/>
        <end position="965"/>
    </location>
</feature>
<dbReference type="PROSITE" id="PS51408">
    <property type="entry name" value="TRANSFERRIN_LIKE_4"/>
    <property type="match status" value="2"/>
</dbReference>
<name>A0A8C5KWG5_JACJA</name>
<evidence type="ECO:0000256" key="10">
    <source>
        <dbReference type="ARBA" id="ARBA00022723"/>
    </source>
</evidence>
<dbReference type="Ensembl" id="ENSJJAT00000023418.1">
    <property type="protein sequence ID" value="ENSJJAP00000016903.1"/>
    <property type="gene ID" value="ENSJJAG00000018609.1"/>
</dbReference>
<keyword evidence="26" id="KW-1185">Reference proteome</keyword>
<feature type="domain" description="Transferrin-like" evidence="24">
    <location>
        <begin position="346"/>
        <end position="659"/>
    </location>
</feature>
<gene>
    <name evidence="25" type="primary">LOC101609496</name>
</gene>
<evidence type="ECO:0000313" key="26">
    <source>
        <dbReference type="Proteomes" id="UP000694385"/>
    </source>
</evidence>
<reference evidence="25" key="1">
    <citation type="submission" date="2025-08" db="UniProtKB">
        <authorList>
            <consortium name="Ensembl"/>
        </authorList>
    </citation>
    <scope>IDENTIFICATION</scope>
</reference>
<dbReference type="PROSITE" id="PS00206">
    <property type="entry name" value="TRANSFERRIN_LIKE_2"/>
    <property type="match status" value="2"/>
</dbReference>
<dbReference type="Proteomes" id="UP000694385">
    <property type="component" value="Unassembled WGS sequence"/>
</dbReference>
<feature type="transmembrane region" description="Helical" evidence="22">
    <location>
        <begin position="731"/>
        <end position="752"/>
    </location>
</feature>
<dbReference type="Gene3D" id="3.40.190.10">
    <property type="entry name" value="Periplasmic binding protein-like II"/>
    <property type="match status" value="4"/>
</dbReference>
<dbReference type="GO" id="GO:0055037">
    <property type="term" value="C:recycling endosome"/>
    <property type="evidence" value="ECO:0007669"/>
    <property type="project" value="TreeGrafter"/>
</dbReference>
<evidence type="ECO:0000256" key="3">
    <source>
        <dbReference type="ARBA" id="ARBA00005619"/>
    </source>
</evidence>
<evidence type="ECO:0000256" key="9">
    <source>
        <dbReference type="ARBA" id="ARBA00022692"/>
    </source>
</evidence>
<dbReference type="InterPro" id="IPR027417">
    <property type="entry name" value="P-loop_NTPase"/>
</dbReference>
<comment type="subcellular location">
    <subcellularLocation>
        <location evidence="1">Endoplasmic reticulum membrane</location>
        <topology evidence="1">Single-pass membrane protein</topology>
    </subcellularLocation>
    <subcellularLocation>
        <location evidence="2">Secreted</location>
    </subcellularLocation>
</comment>
<dbReference type="InterPro" id="IPR019009">
    <property type="entry name" value="SRP_receptor_beta_su"/>
</dbReference>
<dbReference type="Pfam" id="PF09439">
    <property type="entry name" value="SRPRB"/>
    <property type="match status" value="1"/>
</dbReference>
<dbReference type="GO" id="GO:0005769">
    <property type="term" value="C:early endosome"/>
    <property type="evidence" value="ECO:0007669"/>
    <property type="project" value="TreeGrafter"/>
</dbReference>
<evidence type="ECO:0000256" key="15">
    <source>
        <dbReference type="ARBA" id="ARBA00023004"/>
    </source>
</evidence>
<reference evidence="25" key="2">
    <citation type="submission" date="2025-09" db="UniProtKB">
        <authorList>
            <consortium name="Ensembl"/>
        </authorList>
    </citation>
    <scope>IDENTIFICATION</scope>
</reference>
<evidence type="ECO:0000256" key="18">
    <source>
        <dbReference type="ARBA" id="ARBA00023136"/>
    </source>
</evidence>
<dbReference type="GO" id="GO:0046872">
    <property type="term" value="F:metal ion binding"/>
    <property type="evidence" value="ECO:0007669"/>
    <property type="project" value="UniProtKB-KW"/>
</dbReference>
<dbReference type="GO" id="GO:0005789">
    <property type="term" value="C:endoplasmic reticulum membrane"/>
    <property type="evidence" value="ECO:0007669"/>
    <property type="project" value="UniProtKB-SubCell"/>
</dbReference>
<feature type="signal peptide" evidence="23">
    <location>
        <begin position="1"/>
        <end position="19"/>
    </location>
</feature>
<sequence>MRLAVGTLLACAILGLCLAVPDKTVKWCATSDHEASKCASLRDNMKKVLPADGVQVGCVKKASYPDCIKAIVVSEADAMTVDAGWVYEAGLTPNNLKPVAAEFYGTKEKPQTYYLAVAVVKKGTDFQLNQLQGKKSCHTGLGRSAGWNIPIGLLYCDLPEPRKPLEKDAMAFPQLCQLCPGCGCSSHQPYFGYSGAFKCLKDGAGDVAFVKHTTIFENLPQQADRDQYELLCPDNTRRPVDDYERCNLARVPSHAVVARSADGKEDLIWELLSQAQEHFGKDKSKDFQLFSSPHGKDLLFKDSALGFFRVPSRMDYRLYLGHNYVTAVRNLREGVCPESTGDCPSIKWCALSHHERLKCDEWSVNSGGQIECESAESPEDCIDKIVNGEADAMSLDGGYVYIAGKCGLVPVLAENYQSTDCKTPEKGYYAVAVVKKSDATINWNNLKGKKSCHTSVDRTAGWNIPMGLLYSRINHCKFDEFFSQGCAPGYEKNSTLCDLCIGPSKCAQNNKEGYYGYTGAFRCLVEKGDVAFVKDQTVLQNTDGNNAEAWARGLRHEDFELLCPDGTRKPVTEAATCHLARAPNHAVVARKEKSACVRKVLFNQQVLSDCSNKFCLFRSDTKDLLFRDDTKCLVKLPDDITSEAYLGMEYVNARATPPTNPSPKAGIQLKNYDSRDAPRPAPAQSPGPRRFSSSMASMDSRRVGDVSGAGGSFQPYLDSLRQELQQKDPTFVSVVVALLAVLLTLVFWRFVWSRKSSQRAVLFVGLCDSGKTLLFVRLLTGHYRDTQTSITDSSAVYKVNNNRGNSLTLIDLPGHESLRLQFLDRFKSSARAVVFVVDSAAFQREVKDVAEFLYQVLIDSMGLKNTPSFLIACNKQDSAMAKSAKLIQQRLEEELNTLRVTRSAAPSSLDSPSSVPAQLGKKGKEFEFSQLPLKVEFLECSAKGGRGEGGSADIQDLEKWLAKIA</sequence>
<dbReference type="GO" id="GO:0005525">
    <property type="term" value="F:GTP binding"/>
    <property type="evidence" value="ECO:0007669"/>
    <property type="project" value="UniProtKB-KW"/>
</dbReference>
<feature type="region of interest" description="Disordered" evidence="21">
    <location>
        <begin position="654"/>
        <end position="696"/>
    </location>
</feature>
<dbReference type="Pfam" id="PF00405">
    <property type="entry name" value="Transferrin"/>
    <property type="match status" value="2"/>
</dbReference>
<dbReference type="SMART" id="SM00094">
    <property type="entry name" value="TR_FER"/>
    <property type="match status" value="2"/>
</dbReference>
<evidence type="ECO:0000256" key="21">
    <source>
        <dbReference type="SAM" id="MobiDB-lite"/>
    </source>
</evidence>
<evidence type="ECO:0000256" key="11">
    <source>
        <dbReference type="ARBA" id="ARBA00022737"/>
    </source>
</evidence>
<evidence type="ECO:0000256" key="13">
    <source>
        <dbReference type="ARBA" id="ARBA00022824"/>
    </source>
</evidence>
<dbReference type="PROSITE" id="PS00207">
    <property type="entry name" value="TRANSFERRIN_LIKE_3"/>
    <property type="match status" value="2"/>
</dbReference>
<evidence type="ECO:0000256" key="22">
    <source>
        <dbReference type="SAM" id="Phobius"/>
    </source>
</evidence>
<dbReference type="GO" id="GO:0005886">
    <property type="term" value="C:plasma membrane"/>
    <property type="evidence" value="ECO:0007669"/>
    <property type="project" value="TreeGrafter"/>
</dbReference>
<dbReference type="CDD" id="cd04105">
    <property type="entry name" value="SR_beta"/>
    <property type="match status" value="1"/>
</dbReference>